<dbReference type="Gene3D" id="3.40.50.1820">
    <property type="entry name" value="alpha/beta hydrolase"/>
    <property type="match status" value="1"/>
</dbReference>
<dbReference type="AlphaFoldDB" id="A0A0B5E5F2"/>
<accession>A0A0B5E5F2</accession>
<dbReference type="STRING" id="1208324.P73_3486"/>
<name>A0A0B5E5F2_9RHOB</name>
<dbReference type="EMBL" id="CP004393">
    <property type="protein sequence ID" value="AJE48201.1"/>
    <property type="molecule type" value="Genomic_DNA"/>
</dbReference>
<dbReference type="HOGENOM" id="CLU_066223_0_0_5"/>
<evidence type="ECO:0008006" key="3">
    <source>
        <dbReference type="Google" id="ProtNLM"/>
    </source>
</evidence>
<organism evidence="1 2">
    <name type="scientific">Celeribacter indicus</name>
    <dbReference type="NCBI Taxonomy" id="1208324"/>
    <lineage>
        <taxon>Bacteria</taxon>
        <taxon>Pseudomonadati</taxon>
        <taxon>Pseudomonadota</taxon>
        <taxon>Alphaproteobacteria</taxon>
        <taxon>Rhodobacterales</taxon>
        <taxon>Roseobacteraceae</taxon>
        <taxon>Celeribacter</taxon>
    </lineage>
</organism>
<evidence type="ECO:0000313" key="2">
    <source>
        <dbReference type="Proteomes" id="UP000031521"/>
    </source>
</evidence>
<dbReference type="OrthoDB" id="7303283at2"/>
<dbReference type="SUPFAM" id="SSF53474">
    <property type="entry name" value="alpha/beta-Hydrolases"/>
    <property type="match status" value="1"/>
</dbReference>
<evidence type="ECO:0000313" key="1">
    <source>
        <dbReference type="EMBL" id="AJE48201.1"/>
    </source>
</evidence>
<dbReference type="Proteomes" id="UP000031521">
    <property type="component" value="Chromosome"/>
</dbReference>
<sequence length="307" mass="32469">MPLVKVNAAGSRPAAGDLAALEAALARVPREAPVVICVHGYRFCPDSLAHTPHGHILSLDPVRADPRAVSWPRGLGFTGETPEEGVCVALGWSARGSIWQAAARARPTAEALARVIRRIDRPVHLLAHSLGARVALGALPALPAGAVGRIILLAGAEFRAAARLAMTSEAGRTAEVFNVTSRENALYELLFQAALLGAQGPARTLGAGLGGTLPNWCDLPIDATATRDALARMGFPVPAPDRRVCHWSPYLRAGLFELYRAMLRSPEALPAGLLARAVPQTRPSRRARVFPGPSRALPLSFSRKASS</sequence>
<dbReference type="RefSeq" id="WP_043870574.1">
    <property type="nucleotide sequence ID" value="NZ_CP004393.1"/>
</dbReference>
<protein>
    <recommendedName>
        <fullName evidence="3">AB hydrolase-1 domain-containing protein</fullName>
    </recommendedName>
</protein>
<dbReference type="KEGG" id="cid:P73_3486"/>
<keyword evidence="2" id="KW-1185">Reference proteome</keyword>
<dbReference type="InterPro" id="IPR029058">
    <property type="entry name" value="AB_hydrolase_fold"/>
</dbReference>
<reference evidence="1 2" key="1">
    <citation type="journal article" date="2014" name="Int. J. Syst. Evol. Microbiol.">
        <title>Celeribacter indicus sp. nov., a polycyclic aromatic hydrocarbon-degrading bacterium from deep-sea sediment and reclassification of Huaishuia halophila as Celeribacter halophilus comb. nov.</title>
        <authorList>
            <person name="Lai Q."/>
            <person name="Cao J."/>
            <person name="Yuan J."/>
            <person name="Li F."/>
            <person name="Shao Z."/>
        </authorList>
    </citation>
    <scope>NUCLEOTIDE SEQUENCE [LARGE SCALE GENOMIC DNA]</scope>
    <source>
        <strain evidence="1">P73</strain>
    </source>
</reference>
<gene>
    <name evidence="1" type="ORF">P73_3486</name>
</gene>
<proteinExistence type="predicted"/>